<protein>
    <submittedName>
        <fullName evidence="10">Uncharacterized protein</fullName>
    </submittedName>
</protein>
<dbReference type="SUPFAM" id="SSF144083">
    <property type="entry name" value="Magnesium transport protein CorA, transmembrane region"/>
    <property type="match status" value="1"/>
</dbReference>
<dbReference type="InterPro" id="IPR002523">
    <property type="entry name" value="MgTranspt_CorA/ZnTranspt_ZntB"/>
</dbReference>
<dbReference type="EMBL" id="JABBWE010000009">
    <property type="protein sequence ID" value="KAG1800463.1"/>
    <property type="molecule type" value="Genomic_DNA"/>
</dbReference>
<keyword evidence="3" id="KW-0813">Transport</keyword>
<keyword evidence="5 9" id="KW-0812">Transmembrane</keyword>
<dbReference type="InterPro" id="IPR045861">
    <property type="entry name" value="CorA_cytoplasmic_dom"/>
</dbReference>
<dbReference type="GO" id="GO:0050897">
    <property type="term" value="F:cobalt ion binding"/>
    <property type="evidence" value="ECO:0007669"/>
    <property type="project" value="TreeGrafter"/>
</dbReference>
<dbReference type="OrthoDB" id="165352at2759"/>
<evidence type="ECO:0000313" key="11">
    <source>
        <dbReference type="Proteomes" id="UP000719766"/>
    </source>
</evidence>
<dbReference type="RefSeq" id="XP_041164449.1">
    <property type="nucleotide sequence ID" value="XM_041299348.1"/>
</dbReference>
<proteinExistence type="inferred from homology"/>
<dbReference type="PANTHER" id="PTHR46494:SF1">
    <property type="entry name" value="CORA FAMILY METAL ION TRANSPORTER (EUROFUNG)"/>
    <property type="match status" value="1"/>
</dbReference>
<feature type="compositionally biased region" description="Polar residues" evidence="8">
    <location>
        <begin position="1"/>
        <end position="13"/>
    </location>
</feature>
<evidence type="ECO:0000256" key="2">
    <source>
        <dbReference type="ARBA" id="ARBA00009765"/>
    </source>
</evidence>
<feature type="transmembrane region" description="Helical" evidence="9">
    <location>
        <begin position="559"/>
        <end position="581"/>
    </location>
</feature>
<dbReference type="AlphaFoldDB" id="A0A9P7DQC5"/>
<feature type="region of interest" description="Disordered" evidence="8">
    <location>
        <begin position="1"/>
        <end position="34"/>
    </location>
</feature>
<dbReference type="Gene3D" id="3.30.460.20">
    <property type="entry name" value="CorA soluble domain-like"/>
    <property type="match status" value="1"/>
</dbReference>
<dbReference type="SUPFAM" id="SSF143865">
    <property type="entry name" value="CorA soluble domain-like"/>
    <property type="match status" value="1"/>
</dbReference>
<evidence type="ECO:0000256" key="9">
    <source>
        <dbReference type="SAM" id="Phobius"/>
    </source>
</evidence>
<keyword evidence="6 9" id="KW-1133">Transmembrane helix</keyword>
<dbReference type="GO" id="GO:0005886">
    <property type="term" value="C:plasma membrane"/>
    <property type="evidence" value="ECO:0007669"/>
    <property type="project" value="UniProtKB-SubCell"/>
</dbReference>
<dbReference type="PANTHER" id="PTHR46494">
    <property type="entry name" value="CORA FAMILY METAL ION TRANSPORTER (EUROFUNG)"/>
    <property type="match status" value="1"/>
</dbReference>
<dbReference type="InterPro" id="IPR045863">
    <property type="entry name" value="CorA_TM1_TM2"/>
</dbReference>
<name>A0A9P7DQC5_9AGAM</name>
<evidence type="ECO:0000256" key="3">
    <source>
        <dbReference type="ARBA" id="ARBA00022448"/>
    </source>
</evidence>
<evidence type="ECO:0000256" key="8">
    <source>
        <dbReference type="SAM" id="MobiDB-lite"/>
    </source>
</evidence>
<evidence type="ECO:0000256" key="4">
    <source>
        <dbReference type="ARBA" id="ARBA00022475"/>
    </source>
</evidence>
<dbReference type="GO" id="GO:0015087">
    <property type="term" value="F:cobalt ion transmembrane transporter activity"/>
    <property type="evidence" value="ECO:0007669"/>
    <property type="project" value="TreeGrafter"/>
</dbReference>
<feature type="region of interest" description="Disordered" evidence="8">
    <location>
        <begin position="237"/>
        <end position="268"/>
    </location>
</feature>
<evidence type="ECO:0000256" key="7">
    <source>
        <dbReference type="ARBA" id="ARBA00023136"/>
    </source>
</evidence>
<feature type="transmembrane region" description="Helical" evidence="9">
    <location>
        <begin position="593"/>
        <end position="614"/>
    </location>
</feature>
<dbReference type="Proteomes" id="UP000719766">
    <property type="component" value="Unassembled WGS sequence"/>
</dbReference>
<keyword evidence="7 9" id="KW-0472">Membrane</keyword>
<reference evidence="10" key="1">
    <citation type="journal article" date="2020" name="New Phytol.">
        <title>Comparative genomics reveals dynamic genome evolution in host specialist ectomycorrhizal fungi.</title>
        <authorList>
            <person name="Lofgren L.A."/>
            <person name="Nguyen N.H."/>
            <person name="Vilgalys R."/>
            <person name="Ruytinx J."/>
            <person name="Liao H.L."/>
            <person name="Branco S."/>
            <person name="Kuo A."/>
            <person name="LaButti K."/>
            <person name="Lipzen A."/>
            <person name="Andreopoulos W."/>
            <person name="Pangilinan J."/>
            <person name="Riley R."/>
            <person name="Hundley H."/>
            <person name="Na H."/>
            <person name="Barry K."/>
            <person name="Grigoriev I.V."/>
            <person name="Stajich J.E."/>
            <person name="Kennedy P.G."/>
        </authorList>
    </citation>
    <scope>NUCLEOTIDE SEQUENCE</scope>
    <source>
        <strain evidence="10">S12</strain>
    </source>
</reference>
<comment type="similarity">
    <text evidence="2">Belongs to the CorA metal ion transporter (MIT) (TC 1.A.35) family.</text>
</comment>
<keyword evidence="4" id="KW-1003">Cell membrane</keyword>
<gene>
    <name evidence="10" type="ORF">HD556DRAFT_1287220</name>
</gene>
<dbReference type="GO" id="GO:0000287">
    <property type="term" value="F:magnesium ion binding"/>
    <property type="evidence" value="ECO:0007669"/>
    <property type="project" value="TreeGrafter"/>
</dbReference>
<comment type="caution">
    <text evidence="10">The sequence shown here is derived from an EMBL/GenBank/DDBJ whole genome shotgun (WGS) entry which is preliminary data.</text>
</comment>
<comment type="subcellular location">
    <subcellularLocation>
        <location evidence="1">Cell membrane</location>
        <topology evidence="1">Multi-pass membrane protein</topology>
    </subcellularLocation>
</comment>
<evidence type="ECO:0000256" key="6">
    <source>
        <dbReference type="ARBA" id="ARBA00022989"/>
    </source>
</evidence>
<accession>A0A9P7DQC5</accession>
<evidence type="ECO:0000256" key="1">
    <source>
        <dbReference type="ARBA" id="ARBA00004651"/>
    </source>
</evidence>
<organism evidence="10 11">
    <name type="scientific">Suillus plorans</name>
    <dbReference type="NCBI Taxonomy" id="116603"/>
    <lineage>
        <taxon>Eukaryota</taxon>
        <taxon>Fungi</taxon>
        <taxon>Dikarya</taxon>
        <taxon>Basidiomycota</taxon>
        <taxon>Agaricomycotina</taxon>
        <taxon>Agaricomycetes</taxon>
        <taxon>Agaricomycetidae</taxon>
        <taxon>Boletales</taxon>
        <taxon>Suillineae</taxon>
        <taxon>Suillaceae</taxon>
        <taxon>Suillus</taxon>
    </lineage>
</organism>
<evidence type="ECO:0000313" key="10">
    <source>
        <dbReference type="EMBL" id="KAG1800463.1"/>
    </source>
</evidence>
<sequence length="644" mass="72967">MPRENSFTDSVGRSLTPDLEDEFMPSPSPALRSASPAHIELSLPSNGPFQEPMVQSCRLGRASSSILPALLQPERVPAIHFQTPKDRFRSYVRKVISMHRTTTVFSGFGLAGAEPGVDPRRQSAYLHYAHIRERCEIQINDYSTVRSSFGKMDNERFVQMFNDKRSSEKESWVKVRWINVCGISWDVMSVLALKYGLHPLALEDVLHTHGHTRSKTDYYNQHLFIHVLSHTLASSSSSHSYIPEDEDPLRSSSPGPMTPGDYHEEGYFKDDNLHADAGDEDHMMYDDSVPATWRLGSTVRSQRSAKADMESVARARENGLTPLTSATRKESANLLPAQSRKRREKARMTLADLKKAGRVDVCIHPISIFLLRDGTVISVMPSNFIHFTGPIMARLRQPDTGLRASADPSLLVQSLLDLIVDSALEVVDAFHEKILQLEYDVLMKPNMKVVTRLHILSGDLILHKRTLGPLKTVIYGLRRYDEDRCAALLSPAEKEVQEQSREKVKGFMSNKSKIYLADVHDHMEYILTSMDMFAGITENLMNYTFNIKSYEMNVVMRRLTLATIIFLPLTLLTGYFGMNFASMWSVNDHSDALFWKIAIPLMAFVIPLFMWSDIKHATHYAEKRWAAKVRHCLVCCALCMSIIV</sequence>
<dbReference type="Gene3D" id="1.20.58.340">
    <property type="entry name" value="Magnesium transport protein CorA, transmembrane region"/>
    <property type="match status" value="2"/>
</dbReference>
<dbReference type="Pfam" id="PF01544">
    <property type="entry name" value="CorA"/>
    <property type="match status" value="1"/>
</dbReference>
<dbReference type="GeneID" id="64593112"/>
<keyword evidence="11" id="KW-1185">Reference proteome</keyword>
<evidence type="ECO:0000256" key="5">
    <source>
        <dbReference type="ARBA" id="ARBA00022692"/>
    </source>
</evidence>
<dbReference type="GO" id="GO:0015095">
    <property type="term" value="F:magnesium ion transmembrane transporter activity"/>
    <property type="evidence" value="ECO:0007669"/>
    <property type="project" value="TreeGrafter"/>
</dbReference>